<name>A0A929FCN7_LEPEC</name>
<comment type="caution">
    <text evidence="1">The sequence shown here is derived from an EMBL/GenBank/DDBJ whole genome shotgun (WGS) entry which is preliminary data.</text>
</comment>
<organism evidence="1 2">
    <name type="scientific">Leptolyngbya cf. ectocarpi LEGE 11479</name>
    <dbReference type="NCBI Taxonomy" id="1828722"/>
    <lineage>
        <taxon>Bacteria</taxon>
        <taxon>Bacillati</taxon>
        <taxon>Cyanobacteriota</taxon>
        <taxon>Cyanophyceae</taxon>
        <taxon>Leptolyngbyales</taxon>
        <taxon>Leptolyngbyaceae</taxon>
        <taxon>Leptolyngbya group</taxon>
        <taxon>Leptolyngbya</taxon>
    </lineage>
</organism>
<gene>
    <name evidence="1" type="ORF">IQ260_26485</name>
</gene>
<dbReference type="EMBL" id="JADEXP010000388">
    <property type="protein sequence ID" value="MBE9070194.1"/>
    <property type="molecule type" value="Genomic_DNA"/>
</dbReference>
<dbReference type="AlphaFoldDB" id="A0A929FCN7"/>
<protein>
    <submittedName>
        <fullName evidence="1">Uncharacterized protein</fullName>
    </submittedName>
</protein>
<reference evidence="1" key="1">
    <citation type="submission" date="2020-10" db="EMBL/GenBank/DDBJ databases">
        <authorList>
            <person name="Castelo-Branco R."/>
            <person name="Eusebio N."/>
            <person name="Adriana R."/>
            <person name="Vieira A."/>
            <person name="Brugerolle De Fraissinette N."/>
            <person name="Rezende De Castro R."/>
            <person name="Schneider M.P."/>
            <person name="Vasconcelos V."/>
            <person name="Leao P.N."/>
        </authorList>
    </citation>
    <scope>NUCLEOTIDE SEQUENCE</scope>
    <source>
        <strain evidence="1">LEGE 11479</strain>
    </source>
</reference>
<evidence type="ECO:0000313" key="1">
    <source>
        <dbReference type="EMBL" id="MBE9070194.1"/>
    </source>
</evidence>
<keyword evidence="2" id="KW-1185">Reference proteome</keyword>
<accession>A0A929FCN7</accession>
<dbReference type="RefSeq" id="WP_193996075.1">
    <property type="nucleotide sequence ID" value="NZ_JADEXP010000388.1"/>
</dbReference>
<proteinExistence type="predicted"/>
<evidence type="ECO:0000313" key="2">
    <source>
        <dbReference type="Proteomes" id="UP000615026"/>
    </source>
</evidence>
<dbReference type="Proteomes" id="UP000615026">
    <property type="component" value="Unassembled WGS sequence"/>
</dbReference>
<sequence>MPSTIARLSCAWFTLIALSAGMCDRATAQALPQIVPDGTLGLESSELIDESPTEQLIRGGAQR</sequence>